<dbReference type="RefSeq" id="WP_003087070.1">
    <property type="nucleotide sequence ID" value="NZ_AOUO01000254.1"/>
</dbReference>
<sequence>MADRTHTCPGGCGRQVFTDQFACRADWYRLPLDYRRAITSNYRVHPTNHLAAMAAAMEWYRANRGTTSA</sequence>
<reference evidence="1 2" key="1">
    <citation type="submission" date="2013-02" db="EMBL/GenBank/DDBJ databases">
        <title>Draft genome sequence of Amycolatopsis vancoresmycina strain DSM 44592T.</title>
        <authorList>
            <person name="Kumar S."/>
            <person name="Kaur N."/>
            <person name="Kaur C."/>
            <person name="Raghava G.P.S."/>
            <person name="Mayilraj S."/>
        </authorList>
    </citation>
    <scope>NUCLEOTIDE SEQUENCE [LARGE SCALE GENOMIC DNA]</scope>
    <source>
        <strain evidence="1 2">DSM 44592</strain>
    </source>
</reference>
<gene>
    <name evidence="1" type="ORF">H480_19173</name>
</gene>
<keyword evidence="2" id="KW-1185">Reference proteome</keyword>
<dbReference type="AlphaFoldDB" id="R1I2X2"/>
<dbReference type="EMBL" id="AOUO01000254">
    <property type="protein sequence ID" value="EOD66876.1"/>
    <property type="molecule type" value="Genomic_DNA"/>
</dbReference>
<organism evidence="1 2">
    <name type="scientific">Amycolatopsis vancoresmycina DSM 44592</name>
    <dbReference type="NCBI Taxonomy" id="1292037"/>
    <lineage>
        <taxon>Bacteria</taxon>
        <taxon>Bacillati</taxon>
        <taxon>Actinomycetota</taxon>
        <taxon>Actinomycetes</taxon>
        <taxon>Pseudonocardiales</taxon>
        <taxon>Pseudonocardiaceae</taxon>
        <taxon>Amycolatopsis</taxon>
    </lineage>
</organism>
<dbReference type="PATRIC" id="fig|1292037.4.peg.3654"/>
<evidence type="ECO:0000313" key="1">
    <source>
        <dbReference type="EMBL" id="EOD66876.1"/>
    </source>
</evidence>
<proteinExistence type="predicted"/>
<dbReference type="Proteomes" id="UP000014139">
    <property type="component" value="Unassembled WGS sequence"/>
</dbReference>
<comment type="caution">
    <text evidence="1">The sequence shown here is derived from an EMBL/GenBank/DDBJ whole genome shotgun (WGS) entry which is preliminary data.</text>
</comment>
<protein>
    <submittedName>
        <fullName evidence="1">Uncharacterized protein</fullName>
    </submittedName>
</protein>
<evidence type="ECO:0000313" key="2">
    <source>
        <dbReference type="Proteomes" id="UP000014139"/>
    </source>
</evidence>
<dbReference type="OrthoDB" id="7595854at2"/>
<accession>R1I2X2</accession>
<name>R1I2X2_9PSEU</name>